<evidence type="ECO:0000259" key="1">
    <source>
        <dbReference type="PROSITE" id="PS50075"/>
    </source>
</evidence>
<gene>
    <name evidence="2" type="primary">dltC</name>
    <name evidence="2" type="ORF">BSF38_01811</name>
</gene>
<dbReference type="InterPro" id="IPR009081">
    <property type="entry name" value="PP-bd_ACP"/>
</dbReference>
<feature type="domain" description="Carrier" evidence="1">
    <location>
        <begin position="1"/>
        <end position="81"/>
    </location>
</feature>
<dbReference type="Gene3D" id="1.10.1200.10">
    <property type="entry name" value="ACP-like"/>
    <property type="match status" value="1"/>
</dbReference>
<evidence type="ECO:0000313" key="3">
    <source>
        <dbReference type="Proteomes" id="UP000186309"/>
    </source>
</evidence>
<name>A0A1U7CN80_9BACT</name>
<dbReference type="OrthoDB" id="2625323at2"/>
<sequence>MEAIEKDVHSFILNEFLPGEDPAELTASTPLITGGILDSITTLKLVVFLEEHFGITVEAHEAGVEHLDSIRQIAELVAEKKAA</sequence>
<dbReference type="STRING" id="1387353.BSF38_01811"/>
<dbReference type="Pfam" id="PF00550">
    <property type="entry name" value="PP-binding"/>
    <property type="match status" value="1"/>
</dbReference>
<dbReference type="EC" id="6.1.1.13" evidence="2"/>
<dbReference type="SUPFAM" id="SSF47336">
    <property type="entry name" value="ACP-like"/>
    <property type="match status" value="1"/>
</dbReference>
<dbReference type="AlphaFoldDB" id="A0A1U7CN80"/>
<evidence type="ECO:0000313" key="2">
    <source>
        <dbReference type="EMBL" id="APW60343.1"/>
    </source>
</evidence>
<protein>
    <submittedName>
        <fullName evidence="2">D-alanine--poly(Phosphoribitol) ligase subunit 2</fullName>
        <ecNumber evidence="2">6.1.1.13</ecNumber>
    </submittedName>
</protein>
<dbReference type="InterPro" id="IPR036736">
    <property type="entry name" value="ACP-like_sf"/>
</dbReference>
<dbReference type="GO" id="GO:0016874">
    <property type="term" value="F:ligase activity"/>
    <property type="evidence" value="ECO:0007669"/>
    <property type="project" value="UniProtKB-KW"/>
</dbReference>
<accession>A0A1U7CN80</accession>
<dbReference type="RefSeq" id="WP_076344920.1">
    <property type="nucleotide sequence ID" value="NZ_CP019082.1"/>
</dbReference>
<dbReference type="KEGG" id="pbor:BSF38_01811"/>
<proteinExistence type="predicted"/>
<keyword evidence="3" id="KW-1185">Reference proteome</keyword>
<dbReference type="EMBL" id="CP019082">
    <property type="protein sequence ID" value="APW60343.1"/>
    <property type="molecule type" value="Genomic_DNA"/>
</dbReference>
<keyword evidence="2" id="KW-0436">Ligase</keyword>
<dbReference type="Proteomes" id="UP000186309">
    <property type="component" value="Chromosome"/>
</dbReference>
<reference evidence="3" key="1">
    <citation type="submission" date="2016-12" db="EMBL/GenBank/DDBJ databases">
        <title>Comparative genomics of four Isosphaeraceae planctomycetes: a common pool of plasmids and glycoside hydrolase genes.</title>
        <authorList>
            <person name="Ivanova A."/>
        </authorList>
    </citation>
    <scope>NUCLEOTIDE SEQUENCE [LARGE SCALE GENOMIC DNA]</scope>
    <source>
        <strain evidence="3">PX4</strain>
    </source>
</reference>
<dbReference type="PROSITE" id="PS50075">
    <property type="entry name" value="CARRIER"/>
    <property type="match status" value="1"/>
</dbReference>
<organism evidence="2 3">
    <name type="scientific">Paludisphaera borealis</name>
    <dbReference type="NCBI Taxonomy" id="1387353"/>
    <lineage>
        <taxon>Bacteria</taxon>
        <taxon>Pseudomonadati</taxon>
        <taxon>Planctomycetota</taxon>
        <taxon>Planctomycetia</taxon>
        <taxon>Isosphaerales</taxon>
        <taxon>Isosphaeraceae</taxon>
        <taxon>Paludisphaera</taxon>
    </lineage>
</organism>